<name>A0A224YHV1_9ACAR</name>
<reference evidence="1" key="1">
    <citation type="journal article" date="2017" name="Parasit. Vectors">
        <title>Sialotranscriptomics of Rhipicephalus zambeziensis reveals intricate expression profiles of secretory proteins and suggests tight temporal transcriptional regulation during blood-feeding.</title>
        <authorList>
            <person name="de Castro M.H."/>
            <person name="de Klerk D."/>
            <person name="Pienaar R."/>
            <person name="Rees D.J.G."/>
            <person name="Mans B.J."/>
        </authorList>
    </citation>
    <scope>NUCLEOTIDE SEQUENCE</scope>
    <source>
        <tissue evidence="1">Salivary glands</tissue>
    </source>
</reference>
<organism evidence="1">
    <name type="scientific">Rhipicephalus zambeziensis</name>
    <dbReference type="NCBI Taxonomy" id="60191"/>
    <lineage>
        <taxon>Eukaryota</taxon>
        <taxon>Metazoa</taxon>
        <taxon>Ecdysozoa</taxon>
        <taxon>Arthropoda</taxon>
        <taxon>Chelicerata</taxon>
        <taxon>Arachnida</taxon>
        <taxon>Acari</taxon>
        <taxon>Parasitiformes</taxon>
        <taxon>Ixodida</taxon>
        <taxon>Ixodoidea</taxon>
        <taxon>Ixodidae</taxon>
        <taxon>Rhipicephalinae</taxon>
        <taxon>Rhipicephalus</taxon>
        <taxon>Rhipicephalus</taxon>
    </lineage>
</organism>
<protein>
    <submittedName>
        <fullName evidence="1">Uncharacterized protein</fullName>
    </submittedName>
</protein>
<dbReference type="EMBL" id="GFPF01002256">
    <property type="protein sequence ID" value="MAA13402.1"/>
    <property type="molecule type" value="Transcribed_RNA"/>
</dbReference>
<dbReference type="AlphaFoldDB" id="A0A224YHV1"/>
<proteinExistence type="predicted"/>
<sequence length="115" mass="13165">MVGQDLSVSATSPKIFLFFRGMNGGRGQSVLPRHSRRVQINVISLSLSPDLSYATEMRRTVFWEHSDVVPNRRANASSNAWTSTSWYLKRCHLCNKATGHFLKKTIWKYKKCSDD</sequence>
<accession>A0A224YHV1</accession>
<evidence type="ECO:0000313" key="1">
    <source>
        <dbReference type="EMBL" id="MAA13402.1"/>
    </source>
</evidence>